<feature type="compositionally biased region" description="Basic and acidic residues" evidence="1">
    <location>
        <begin position="160"/>
        <end position="173"/>
    </location>
</feature>
<dbReference type="EMBL" id="CAXITT010000034">
    <property type="protein sequence ID" value="CAL1528509.1"/>
    <property type="molecule type" value="Genomic_DNA"/>
</dbReference>
<keyword evidence="3" id="KW-1185">Reference proteome</keyword>
<protein>
    <submittedName>
        <fullName evidence="2">Uncharacterized protein</fullName>
    </submittedName>
</protein>
<evidence type="ECO:0000313" key="3">
    <source>
        <dbReference type="Proteomes" id="UP001497497"/>
    </source>
</evidence>
<sequence length="279" mass="30929">SDSVIADTALSSGDVSMPRESFSEHTTGSASSERQDKEFKDKESKKQRDKDMVSKQRGRERERNKRKRDREDRGISPGKQKSLRNAVGDIQRVEDEPGAGEKITGMIDFGFRENAKVAPRQTGQAMRGKEASETTSTAIGQTNVRIIDVTKFVEASESSNRNEDSGDVRDHAMKTTCGLESQTVTSQSDDSSMGDNQTFRGRLRTTDSNETQSEDDKMGEEAPWNVEAIKMSTSRFGKRTSHHRQKQLGGPNTQVNLSTSPVLSENTSLTRASRSESEK</sequence>
<reference evidence="2 3" key="1">
    <citation type="submission" date="2024-04" db="EMBL/GenBank/DDBJ databases">
        <authorList>
            <consortium name="Genoscope - CEA"/>
            <person name="William W."/>
        </authorList>
    </citation>
    <scope>NUCLEOTIDE SEQUENCE [LARGE SCALE GENOMIC DNA]</scope>
</reference>
<feature type="compositionally biased region" description="Polar residues" evidence="1">
    <location>
        <begin position="1"/>
        <end position="14"/>
    </location>
</feature>
<feature type="region of interest" description="Disordered" evidence="1">
    <location>
        <begin position="153"/>
        <end position="279"/>
    </location>
</feature>
<name>A0AAV2H6W5_LYMST</name>
<accession>A0AAV2H6W5</accession>
<proteinExistence type="predicted"/>
<feature type="region of interest" description="Disordered" evidence="1">
    <location>
        <begin position="1"/>
        <end position="139"/>
    </location>
</feature>
<dbReference type="AlphaFoldDB" id="A0AAV2H6W5"/>
<evidence type="ECO:0000256" key="1">
    <source>
        <dbReference type="SAM" id="MobiDB-lite"/>
    </source>
</evidence>
<feature type="compositionally biased region" description="Polar residues" evidence="1">
    <location>
        <begin position="250"/>
        <end position="272"/>
    </location>
</feature>
<feature type="compositionally biased region" description="Low complexity" evidence="1">
    <location>
        <begin position="181"/>
        <end position="191"/>
    </location>
</feature>
<feature type="compositionally biased region" description="Basic residues" evidence="1">
    <location>
        <begin position="236"/>
        <end position="246"/>
    </location>
</feature>
<gene>
    <name evidence="2" type="ORF">GSLYS_00002679001</name>
</gene>
<comment type="caution">
    <text evidence="2">The sequence shown here is derived from an EMBL/GenBank/DDBJ whole genome shotgun (WGS) entry which is preliminary data.</text>
</comment>
<evidence type="ECO:0000313" key="2">
    <source>
        <dbReference type="EMBL" id="CAL1528509.1"/>
    </source>
</evidence>
<dbReference type="Proteomes" id="UP001497497">
    <property type="component" value="Unassembled WGS sequence"/>
</dbReference>
<feature type="non-terminal residue" evidence="2">
    <location>
        <position position="1"/>
    </location>
</feature>
<feature type="compositionally biased region" description="Basic and acidic residues" evidence="1">
    <location>
        <begin position="33"/>
        <end position="74"/>
    </location>
</feature>
<organism evidence="2 3">
    <name type="scientific">Lymnaea stagnalis</name>
    <name type="common">Great pond snail</name>
    <name type="synonym">Helix stagnalis</name>
    <dbReference type="NCBI Taxonomy" id="6523"/>
    <lineage>
        <taxon>Eukaryota</taxon>
        <taxon>Metazoa</taxon>
        <taxon>Spiralia</taxon>
        <taxon>Lophotrochozoa</taxon>
        <taxon>Mollusca</taxon>
        <taxon>Gastropoda</taxon>
        <taxon>Heterobranchia</taxon>
        <taxon>Euthyneura</taxon>
        <taxon>Panpulmonata</taxon>
        <taxon>Hygrophila</taxon>
        <taxon>Lymnaeoidea</taxon>
        <taxon>Lymnaeidae</taxon>
        <taxon>Lymnaea</taxon>
    </lineage>
</organism>
<feature type="non-terminal residue" evidence="2">
    <location>
        <position position="279"/>
    </location>
</feature>